<dbReference type="PANTHER" id="PTHR30137">
    <property type="entry name" value="LUCIFERASE-LIKE MONOOXYGENASE"/>
    <property type="match status" value="1"/>
</dbReference>
<reference evidence="3 4" key="1">
    <citation type="journal article" date="2013" name="ISME J.">
        <title>A metabolic model for members of the genus Tetrasphaera involved in enhanced biological phosphorus removal.</title>
        <authorList>
            <person name="Kristiansen R."/>
            <person name="Nguyen H.T.T."/>
            <person name="Saunders A.M."/>
            <person name="Nielsen J.L."/>
            <person name="Wimmer R."/>
            <person name="Le V.Q."/>
            <person name="McIlroy S.J."/>
            <person name="Petrovski S."/>
            <person name="Seviour R.J."/>
            <person name="Calteau A."/>
            <person name="Nielsen K.L."/>
            <person name="Nielsen P.H."/>
        </authorList>
    </citation>
    <scope>NUCLEOTIDE SEQUENCE [LARGE SCALE GENOMIC DNA]</scope>
    <source>
        <strain evidence="3 4">Ben 74</strain>
    </source>
</reference>
<organism evidence="3 4">
    <name type="scientific">Nostocoides jenkinsii Ben 74</name>
    <dbReference type="NCBI Taxonomy" id="1193518"/>
    <lineage>
        <taxon>Bacteria</taxon>
        <taxon>Bacillati</taxon>
        <taxon>Actinomycetota</taxon>
        <taxon>Actinomycetes</taxon>
        <taxon>Micrococcales</taxon>
        <taxon>Intrasporangiaceae</taxon>
        <taxon>Nostocoides</taxon>
    </lineage>
</organism>
<dbReference type="InterPro" id="IPR019949">
    <property type="entry name" value="CmoO-like"/>
</dbReference>
<dbReference type="STRING" id="1193518.BN13_420083"/>
<evidence type="ECO:0000259" key="2">
    <source>
        <dbReference type="Pfam" id="PF00296"/>
    </source>
</evidence>
<dbReference type="GO" id="GO:0016705">
    <property type="term" value="F:oxidoreductase activity, acting on paired donors, with incorporation or reduction of molecular oxygen"/>
    <property type="evidence" value="ECO:0007669"/>
    <property type="project" value="InterPro"/>
</dbReference>
<dbReference type="NCBIfam" id="TIGR03558">
    <property type="entry name" value="oxido_grp_1"/>
    <property type="match status" value="1"/>
</dbReference>
<proteinExistence type="predicted"/>
<accession>A0A077MAG0</accession>
<dbReference type="Pfam" id="PF00296">
    <property type="entry name" value="Bac_luciferase"/>
    <property type="match status" value="1"/>
</dbReference>
<dbReference type="InterPro" id="IPR011251">
    <property type="entry name" value="Luciferase-like_dom"/>
</dbReference>
<dbReference type="SUPFAM" id="SSF51679">
    <property type="entry name" value="Bacterial luciferase-like"/>
    <property type="match status" value="1"/>
</dbReference>
<protein>
    <recommendedName>
        <fullName evidence="2">Luciferase-like domain-containing protein</fullName>
    </recommendedName>
</protein>
<feature type="domain" description="Luciferase-like" evidence="2">
    <location>
        <begin position="20"/>
        <end position="271"/>
    </location>
</feature>
<evidence type="ECO:0000313" key="4">
    <source>
        <dbReference type="Proteomes" id="UP000035720"/>
    </source>
</evidence>
<evidence type="ECO:0000313" key="3">
    <source>
        <dbReference type="EMBL" id="CCI53629.1"/>
    </source>
</evidence>
<sequence length="332" mass="34871">MSDSLGPLSLLDLAMVRRGQPVAEALRDSLALAQHAEATGRFTRIWYAEHHNMPTIASAATAVLIAHVAANTTSIRLGAGGVMLPNHAPLIVAEQFGTLAELHPGRIDLGLGRAPGTDQVTLRALRRDPRASDDFPSDIRELQGYLAGESLIPTVSAHPGAGTRVPLYILGSSLYGAQLAAAFGLPYAFASHFAPDALVPAMQAYRSGFTPSAQLAEPYAIAALNVIADPDAVVAQEIADRVLRSRVRMLAARVPAYAARLDDAAIDELLDSPVGAQARHMMTYTAVGDGAGVASYLADFRALAGADELMLTNPAPELTARQTTLDVVASLP</sequence>
<dbReference type="InterPro" id="IPR050766">
    <property type="entry name" value="Bact_Lucif_Oxidored"/>
</dbReference>
<dbReference type="AlphaFoldDB" id="A0A077MAG0"/>
<dbReference type="Proteomes" id="UP000035720">
    <property type="component" value="Unassembled WGS sequence"/>
</dbReference>
<dbReference type="InterPro" id="IPR036661">
    <property type="entry name" value="Luciferase-like_sf"/>
</dbReference>
<dbReference type="GO" id="GO:0005829">
    <property type="term" value="C:cytosol"/>
    <property type="evidence" value="ECO:0007669"/>
    <property type="project" value="TreeGrafter"/>
</dbReference>
<keyword evidence="4" id="KW-1185">Reference proteome</keyword>
<dbReference type="RefSeq" id="WP_268806956.1">
    <property type="nucleotide sequence ID" value="NZ_HF571038.1"/>
</dbReference>
<evidence type="ECO:0000256" key="1">
    <source>
        <dbReference type="ARBA" id="ARBA00007789"/>
    </source>
</evidence>
<gene>
    <name evidence="3" type="ORF">BN13_420083</name>
</gene>
<comment type="similarity">
    <text evidence="1">To bacterial alkanal monooxygenase alpha and beta chains.</text>
</comment>
<comment type="caution">
    <text evidence="3">The sequence shown here is derived from an EMBL/GenBank/DDBJ whole genome shotgun (WGS) entry which is preliminary data.</text>
</comment>
<dbReference type="PANTHER" id="PTHR30137:SF6">
    <property type="entry name" value="LUCIFERASE-LIKE MONOOXYGENASE"/>
    <property type="match status" value="1"/>
</dbReference>
<dbReference type="EMBL" id="CAJC01000153">
    <property type="protein sequence ID" value="CCI53629.1"/>
    <property type="molecule type" value="Genomic_DNA"/>
</dbReference>
<name>A0A077MAG0_9MICO</name>
<dbReference type="Gene3D" id="3.20.20.30">
    <property type="entry name" value="Luciferase-like domain"/>
    <property type="match status" value="1"/>
</dbReference>